<reference evidence="3 4" key="1">
    <citation type="submission" date="2020-10" db="EMBL/GenBank/DDBJ databases">
        <title>Phylogeny of dyella-like bacteria.</title>
        <authorList>
            <person name="Fu J."/>
        </authorList>
    </citation>
    <scope>NUCLEOTIDE SEQUENCE [LARGE SCALE GENOMIC DNA]</scope>
    <source>
        <strain evidence="3 4">DHOB07</strain>
    </source>
</reference>
<evidence type="ECO:0000259" key="1">
    <source>
        <dbReference type="Pfam" id="PF00534"/>
    </source>
</evidence>
<dbReference type="SUPFAM" id="SSF53756">
    <property type="entry name" value="UDP-Glycosyltransferase/glycogen phosphorylase"/>
    <property type="match status" value="1"/>
</dbReference>
<evidence type="ECO:0000313" key="4">
    <source>
        <dbReference type="Proteomes" id="UP001620405"/>
    </source>
</evidence>
<evidence type="ECO:0000313" key="3">
    <source>
        <dbReference type="EMBL" id="MFK2873622.1"/>
    </source>
</evidence>
<accession>A0ABW8IUF5</accession>
<dbReference type="Proteomes" id="UP001620405">
    <property type="component" value="Unassembled WGS sequence"/>
</dbReference>
<dbReference type="EMBL" id="JADIKG010000011">
    <property type="protein sequence ID" value="MFK2873622.1"/>
    <property type="molecule type" value="Genomic_DNA"/>
</dbReference>
<name>A0ABW8IUF5_9GAMM</name>
<dbReference type="InterPro" id="IPR028098">
    <property type="entry name" value="Glyco_trans_4-like_N"/>
</dbReference>
<dbReference type="PANTHER" id="PTHR12526">
    <property type="entry name" value="GLYCOSYLTRANSFERASE"/>
    <property type="match status" value="1"/>
</dbReference>
<dbReference type="Pfam" id="PF00534">
    <property type="entry name" value="Glycos_transf_1"/>
    <property type="match status" value="1"/>
</dbReference>
<dbReference type="Pfam" id="PF13439">
    <property type="entry name" value="Glyco_transf_4"/>
    <property type="match status" value="1"/>
</dbReference>
<dbReference type="InterPro" id="IPR001296">
    <property type="entry name" value="Glyco_trans_1"/>
</dbReference>
<keyword evidence="4" id="KW-1185">Reference proteome</keyword>
<comment type="caution">
    <text evidence="3">The sequence shown here is derived from an EMBL/GenBank/DDBJ whole genome shotgun (WGS) entry which is preliminary data.</text>
</comment>
<feature type="domain" description="Glycosyl transferase family 1" evidence="1">
    <location>
        <begin position="179"/>
        <end position="346"/>
    </location>
</feature>
<gene>
    <name evidence="3" type="ORF">ISP13_08760</name>
</gene>
<protein>
    <submittedName>
        <fullName evidence="3">Glycosyltransferase</fullName>
    </submittedName>
</protein>
<feature type="domain" description="Glycosyltransferase subfamily 4-like N-terminal" evidence="2">
    <location>
        <begin position="13"/>
        <end position="169"/>
    </location>
</feature>
<dbReference type="Gene3D" id="3.40.50.2000">
    <property type="entry name" value="Glycogen Phosphorylase B"/>
    <property type="match status" value="2"/>
</dbReference>
<evidence type="ECO:0000259" key="2">
    <source>
        <dbReference type="Pfam" id="PF13439"/>
    </source>
</evidence>
<sequence>MNITHFVESLTRGGLERMVLELVKVQQREGHRCQVVCLFETGSLAHELDDIGVPVTACHKRHGLDLRALRRARGLIRAHGTEVLHTHNAVAHYQAVLSSFGLGLRHVVNTRHGMDNGRIGDRREWLYRKALWRTDVVVSVCDAAYRDVTQRGVVPRRLARVVPNGIRLEGFRAASAAMRERLLQSLALPPHTRVIGSVGRLNWAKDQASLIRAFRRVHQQLPDTVLVVVGDGNRRTRLEQCAQDEGVAHRVRLLGDRDDVHALLQGFDLFALSSLSEGYSIALLEACAVCLPIVATDVGGNGEIVRDGLTGRLVTPADPQALADAMLELLNDPPRAAEMGRAARAWLEQNGTLETMTARYDAIYRGEGSCA</sequence>
<proteinExistence type="predicted"/>
<organism evidence="3 4">
    <name type="scientific">Dyella lipolytica</name>
    <dbReference type="NCBI Taxonomy" id="1867835"/>
    <lineage>
        <taxon>Bacteria</taxon>
        <taxon>Pseudomonadati</taxon>
        <taxon>Pseudomonadota</taxon>
        <taxon>Gammaproteobacteria</taxon>
        <taxon>Lysobacterales</taxon>
        <taxon>Rhodanobacteraceae</taxon>
        <taxon>Dyella</taxon>
    </lineage>
</organism>